<dbReference type="NCBIfam" id="TIGR00778">
    <property type="entry name" value="ahpD_dom"/>
    <property type="match status" value="1"/>
</dbReference>
<organism evidence="2 3">
    <name type="scientific">Rhodovulum imhoffii</name>
    <dbReference type="NCBI Taxonomy" id="365340"/>
    <lineage>
        <taxon>Bacteria</taxon>
        <taxon>Pseudomonadati</taxon>
        <taxon>Pseudomonadota</taxon>
        <taxon>Alphaproteobacteria</taxon>
        <taxon>Rhodobacterales</taxon>
        <taxon>Paracoccaceae</taxon>
        <taxon>Rhodovulum</taxon>
    </lineage>
</organism>
<evidence type="ECO:0000313" key="2">
    <source>
        <dbReference type="EMBL" id="PTN03205.1"/>
    </source>
</evidence>
<dbReference type="Gene3D" id="1.20.1290.10">
    <property type="entry name" value="AhpD-like"/>
    <property type="match status" value="1"/>
</dbReference>
<dbReference type="InterPro" id="IPR029032">
    <property type="entry name" value="AhpD-like"/>
</dbReference>
<reference evidence="2 3" key="1">
    <citation type="submission" date="2018-04" db="EMBL/GenBank/DDBJ databases">
        <title>Genomic Encyclopedia of Archaeal and Bacterial Type Strains, Phase II (KMG-II): from individual species to whole genera.</title>
        <authorList>
            <person name="Goeker M."/>
        </authorList>
    </citation>
    <scope>NUCLEOTIDE SEQUENCE [LARGE SCALE GENOMIC DNA]</scope>
    <source>
        <strain evidence="2 3">DSM 18064</strain>
    </source>
</reference>
<dbReference type="OrthoDB" id="1683318at2"/>
<keyword evidence="2" id="KW-0560">Oxidoreductase</keyword>
<feature type="domain" description="Carboxymuconolactone decarboxylase-like" evidence="1">
    <location>
        <begin position="22"/>
        <end position="103"/>
    </location>
</feature>
<accession>A0A2T5BUK6</accession>
<comment type="caution">
    <text evidence="2">The sequence shown here is derived from an EMBL/GenBank/DDBJ whole genome shotgun (WGS) entry which is preliminary data.</text>
</comment>
<name>A0A2T5BUK6_9RHOB</name>
<gene>
    <name evidence="2" type="ORF">C8N32_10347</name>
</gene>
<dbReference type="InterPro" id="IPR003779">
    <property type="entry name" value="CMD-like"/>
</dbReference>
<sequence>MNWTEKRDGVKDQLRLLNKTIPDATRAFGALGKAVKEGGTLDFKQKEFIALGIAVATRCEACIVLHMEALVRVGATREEVGDVLAMCIQMGGGPAMMYAAAAMDCYDQLMEEKAVKAAE</sequence>
<proteinExistence type="predicted"/>
<keyword evidence="2" id="KW-0575">Peroxidase</keyword>
<dbReference type="Proteomes" id="UP000243859">
    <property type="component" value="Unassembled WGS sequence"/>
</dbReference>
<dbReference type="InterPro" id="IPR004675">
    <property type="entry name" value="AhpD_core"/>
</dbReference>
<dbReference type="PANTHER" id="PTHR33930">
    <property type="entry name" value="ALKYL HYDROPEROXIDE REDUCTASE AHPD"/>
    <property type="match status" value="1"/>
</dbReference>
<evidence type="ECO:0000313" key="3">
    <source>
        <dbReference type="Proteomes" id="UP000243859"/>
    </source>
</evidence>
<dbReference type="Pfam" id="PF02627">
    <property type="entry name" value="CMD"/>
    <property type="match status" value="1"/>
</dbReference>
<dbReference type="PANTHER" id="PTHR33930:SF2">
    <property type="entry name" value="BLR3452 PROTEIN"/>
    <property type="match status" value="1"/>
</dbReference>
<evidence type="ECO:0000259" key="1">
    <source>
        <dbReference type="Pfam" id="PF02627"/>
    </source>
</evidence>
<dbReference type="SUPFAM" id="SSF69118">
    <property type="entry name" value="AhpD-like"/>
    <property type="match status" value="1"/>
</dbReference>
<dbReference type="GO" id="GO:0051920">
    <property type="term" value="F:peroxiredoxin activity"/>
    <property type="evidence" value="ECO:0007669"/>
    <property type="project" value="InterPro"/>
</dbReference>
<dbReference type="EMBL" id="QAAA01000003">
    <property type="protein sequence ID" value="PTN03205.1"/>
    <property type="molecule type" value="Genomic_DNA"/>
</dbReference>
<protein>
    <submittedName>
        <fullName evidence="2">AhpD family alkylhydroperoxidase</fullName>
    </submittedName>
</protein>
<dbReference type="RefSeq" id="WP_107891059.1">
    <property type="nucleotide sequence ID" value="NZ_NHSI01000062.1"/>
</dbReference>
<keyword evidence="3" id="KW-1185">Reference proteome</keyword>
<dbReference type="AlphaFoldDB" id="A0A2T5BUK6"/>